<dbReference type="GO" id="GO:0005886">
    <property type="term" value="C:plasma membrane"/>
    <property type="evidence" value="ECO:0007669"/>
    <property type="project" value="TreeGrafter"/>
</dbReference>
<feature type="transmembrane region" description="Helical" evidence="7">
    <location>
        <begin position="99"/>
        <end position="119"/>
    </location>
</feature>
<keyword evidence="3" id="KW-0813">Transport</keyword>
<evidence type="ECO:0008006" key="10">
    <source>
        <dbReference type="Google" id="ProtNLM"/>
    </source>
</evidence>
<comment type="subcellular location">
    <subcellularLocation>
        <location evidence="1">Membrane</location>
        <topology evidence="1">Multi-pass membrane protein</topology>
    </subcellularLocation>
</comment>
<comment type="similarity">
    <text evidence="2">Belongs to the SLC29A/ENT transporter (TC 2.A.57) family.</text>
</comment>
<comment type="caution">
    <text evidence="8">The sequence shown here is derived from an EMBL/GenBank/DDBJ whole genome shotgun (WGS) entry which is preliminary data.</text>
</comment>
<keyword evidence="4 7" id="KW-0812">Transmembrane</keyword>
<name>A0AAV2TA89_CALDB</name>
<evidence type="ECO:0000256" key="6">
    <source>
        <dbReference type="ARBA" id="ARBA00023136"/>
    </source>
</evidence>
<feature type="transmembrane region" description="Helical" evidence="7">
    <location>
        <begin position="162"/>
        <end position="185"/>
    </location>
</feature>
<keyword evidence="5 7" id="KW-1133">Transmembrane helix</keyword>
<protein>
    <recommendedName>
        <fullName evidence="10">Equilibrative nucleoside transporter 1</fullName>
    </recommendedName>
</protein>
<feature type="transmembrane region" description="Helical" evidence="7">
    <location>
        <begin position="131"/>
        <end position="150"/>
    </location>
</feature>
<gene>
    <name evidence="8" type="ORF">CDAUBV1_LOCUS5200</name>
</gene>
<sequence>MCSACTLCRDGFVFEEECEVKSARPKKSDSFGVEDSFDEDSVLDKTSSCFKLIQCMRETWLPGACVFLTLFITLSLYPSILTKIRPMHDEPPTAWTTKFFIPVIVFLSFNICDWIGRFVSGLLRWPGRNQMRLTLLFCCLRIVLVILCLFMNQKPRVLLPAVFIHDAFPIILVIVLGLTNGYLFALSMMHGPSFASPGHSESAGLALSLYLSVGLGAGVAVSYGLVLLL</sequence>
<evidence type="ECO:0000313" key="8">
    <source>
        <dbReference type="EMBL" id="CAL5132367.1"/>
    </source>
</evidence>
<evidence type="ECO:0000256" key="2">
    <source>
        <dbReference type="ARBA" id="ARBA00007965"/>
    </source>
</evidence>
<dbReference type="GO" id="GO:0005337">
    <property type="term" value="F:nucleoside transmembrane transporter activity"/>
    <property type="evidence" value="ECO:0007669"/>
    <property type="project" value="InterPro"/>
</dbReference>
<evidence type="ECO:0000256" key="4">
    <source>
        <dbReference type="ARBA" id="ARBA00022692"/>
    </source>
</evidence>
<reference evidence="8" key="1">
    <citation type="submission" date="2024-06" db="EMBL/GenBank/DDBJ databases">
        <authorList>
            <person name="Liu X."/>
            <person name="Lenzi L."/>
            <person name="Haldenby T S."/>
            <person name="Uol C."/>
        </authorList>
    </citation>
    <scope>NUCLEOTIDE SEQUENCE</scope>
</reference>
<accession>A0AAV2TA89</accession>
<evidence type="ECO:0000313" key="9">
    <source>
        <dbReference type="Proteomes" id="UP001497525"/>
    </source>
</evidence>
<organism evidence="8 9">
    <name type="scientific">Calicophoron daubneyi</name>
    <name type="common">Rumen fluke</name>
    <name type="synonym">Paramphistomum daubneyi</name>
    <dbReference type="NCBI Taxonomy" id="300641"/>
    <lineage>
        <taxon>Eukaryota</taxon>
        <taxon>Metazoa</taxon>
        <taxon>Spiralia</taxon>
        <taxon>Lophotrochozoa</taxon>
        <taxon>Platyhelminthes</taxon>
        <taxon>Trematoda</taxon>
        <taxon>Digenea</taxon>
        <taxon>Plagiorchiida</taxon>
        <taxon>Pronocephalata</taxon>
        <taxon>Paramphistomoidea</taxon>
        <taxon>Paramphistomidae</taxon>
        <taxon>Calicophoron</taxon>
    </lineage>
</organism>
<dbReference type="InterPro" id="IPR002259">
    <property type="entry name" value="Eqnu_transpt"/>
</dbReference>
<dbReference type="EMBL" id="CAXLJL010000123">
    <property type="protein sequence ID" value="CAL5132367.1"/>
    <property type="molecule type" value="Genomic_DNA"/>
</dbReference>
<dbReference type="Pfam" id="PF01733">
    <property type="entry name" value="Nucleoside_tran"/>
    <property type="match status" value="1"/>
</dbReference>
<evidence type="ECO:0000256" key="3">
    <source>
        <dbReference type="ARBA" id="ARBA00022448"/>
    </source>
</evidence>
<dbReference type="PANTHER" id="PTHR10332:SF88">
    <property type="entry name" value="EQUILIBRATIVE NUCLEOSIDE TRANSPORTER 1, ISOFORM A"/>
    <property type="match status" value="1"/>
</dbReference>
<dbReference type="SUPFAM" id="SSF103473">
    <property type="entry name" value="MFS general substrate transporter"/>
    <property type="match status" value="1"/>
</dbReference>
<evidence type="ECO:0000256" key="7">
    <source>
        <dbReference type="SAM" id="Phobius"/>
    </source>
</evidence>
<dbReference type="InterPro" id="IPR036259">
    <property type="entry name" value="MFS_trans_sf"/>
</dbReference>
<dbReference type="Proteomes" id="UP001497525">
    <property type="component" value="Unassembled WGS sequence"/>
</dbReference>
<evidence type="ECO:0000256" key="5">
    <source>
        <dbReference type="ARBA" id="ARBA00022989"/>
    </source>
</evidence>
<feature type="transmembrane region" description="Helical" evidence="7">
    <location>
        <begin position="205"/>
        <end position="228"/>
    </location>
</feature>
<dbReference type="PRINTS" id="PR01130">
    <property type="entry name" value="DERENTRNSPRT"/>
</dbReference>
<dbReference type="AlphaFoldDB" id="A0AAV2TA89"/>
<feature type="transmembrane region" description="Helical" evidence="7">
    <location>
        <begin position="60"/>
        <end position="78"/>
    </location>
</feature>
<proteinExistence type="inferred from homology"/>
<keyword evidence="6 7" id="KW-0472">Membrane</keyword>
<dbReference type="PANTHER" id="PTHR10332">
    <property type="entry name" value="EQUILIBRATIVE NUCLEOSIDE TRANSPORTER"/>
    <property type="match status" value="1"/>
</dbReference>
<evidence type="ECO:0000256" key="1">
    <source>
        <dbReference type="ARBA" id="ARBA00004141"/>
    </source>
</evidence>